<dbReference type="AlphaFoldDB" id="A0A3B0TLX9"/>
<accession>A0A3B0TLX9</accession>
<name>A0A3B0TLX9_9ZZZZ</name>
<evidence type="ECO:0000259" key="1">
    <source>
        <dbReference type="Pfam" id="PF14129"/>
    </source>
</evidence>
<proteinExistence type="predicted"/>
<feature type="domain" description="DUF4296" evidence="1">
    <location>
        <begin position="68"/>
        <end position="152"/>
    </location>
</feature>
<protein>
    <recommendedName>
        <fullName evidence="1">DUF4296 domain-containing protein</fullName>
    </recommendedName>
</protein>
<gene>
    <name evidence="2" type="ORF">MNBD_BACTEROID01-2472</name>
</gene>
<evidence type="ECO:0000313" key="2">
    <source>
        <dbReference type="EMBL" id="VAW17213.1"/>
    </source>
</evidence>
<dbReference type="InterPro" id="IPR025381">
    <property type="entry name" value="DUF4296"/>
</dbReference>
<organism evidence="2">
    <name type="scientific">hydrothermal vent metagenome</name>
    <dbReference type="NCBI Taxonomy" id="652676"/>
    <lineage>
        <taxon>unclassified sequences</taxon>
        <taxon>metagenomes</taxon>
        <taxon>ecological metagenomes</taxon>
    </lineage>
</organism>
<dbReference type="Pfam" id="PF14129">
    <property type="entry name" value="DUF4296"/>
    <property type="match status" value="1"/>
</dbReference>
<sequence length="172" mass="20837">MTVFRMSVTQLLTFSKRHYLKFNDYEFEIYGKYPIFAQNYRDMKNRLFILFFLLLAFSSCSDEWIKKPKPLIPEKQMIDILVDVHLSNAMYSLRQYPDKKDVRLKPADFYYSVLHKYNISDTIFEESLIYYSCYPKKFEKMYSKVLDKISQIDQEYSEKEDRPIDIGNNKDQ</sequence>
<dbReference type="EMBL" id="UOEP01000071">
    <property type="protein sequence ID" value="VAW17213.1"/>
    <property type="molecule type" value="Genomic_DNA"/>
</dbReference>
<reference evidence="2" key="1">
    <citation type="submission" date="2018-06" db="EMBL/GenBank/DDBJ databases">
        <authorList>
            <person name="Zhirakovskaya E."/>
        </authorList>
    </citation>
    <scope>NUCLEOTIDE SEQUENCE</scope>
</reference>